<dbReference type="EMBL" id="CP032509">
    <property type="protein sequence ID" value="AZN73145.1"/>
    <property type="molecule type" value="Genomic_DNA"/>
</dbReference>
<evidence type="ECO:0000259" key="3">
    <source>
        <dbReference type="Pfam" id="PF01370"/>
    </source>
</evidence>
<name>A0A3Q8XR84_9HYPH</name>
<dbReference type="Proteomes" id="UP000268192">
    <property type="component" value="Chromosome"/>
</dbReference>
<keyword evidence="5" id="KW-1185">Reference proteome</keyword>
<dbReference type="Gene3D" id="3.90.25.10">
    <property type="entry name" value="UDP-galactose 4-epimerase, domain 1"/>
    <property type="match status" value="1"/>
</dbReference>
<evidence type="ECO:0000313" key="4">
    <source>
        <dbReference type="EMBL" id="AZN73145.1"/>
    </source>
</evidence>
<proteinExistence type="inferred from homology"/>
<sequence>MKIAVLGGDGFVGWPTCLHLSAQGHEVHIVDNLSRRWIDTELGVQSLTPMDSIQERTRIWHQETGHRIRFHLIDIARDYDVFKHWLIEHRPDAVIHFAEQRAAPYSMKSDRHKNYTVNNNVNATHNLLNALVETDIDAHLVHLGTMGVYGYSTIGAAIPEGYLPVGIETLSGETVSQDILYPANPGSIYHMTKCLDQLLFQFYAKNDGLRITDLHQGIVWGTHTDQTRRHAQLINRFDYDGDYGTVLNRFLIQAAIGYPLTVHGTGGQTRAFIHIQDSVRCIEIALKNGPSRGDKVKIFNQMTETHRVRDLAEMIAKMTGSEIAYLPNPRKEAPENELIVKNEQFLALGLNPTTLAEGLLSEVVDVAKKFAYRVDRSRVPAVSAWTKDIAPTLNRDPEGKKLKSVS</sequence>
<comment type="similarity">
    <text evidence="2">Belongs to the NAD(P)-dependent epimerase/dehydratase family.</text>
</comment>
<comment type="pathway">
    <text evidence="1">Bacterial outer membrane biogenesis; LPS O-antigen biosynthesis.</text>
</comment>
<evidence type="ECO:0000256" key="1">
    <source>
        <dbReference type="ARBA" id="ARBA00005125"/>
    </source>
</evidence>
<dbReference type="Pfam" id="PF01370">
    <property type="entry name" value="Epimerase"/>
    <property type="match status" value="1"/>
</dbReference>
<accession>A0A3Q8XR84</accession>
<dbReference type="OrthoDB" id="9771073at2"/>
<dbReference type="KEGG" id="abaw:D5400_19275"/>
<dbReference type="CDD" id="cd05255">
    <property type="entry name" value="SQD1_like_SDR_e"/>
    <property type="match status" value="1"/>
</dbReference>
<dbReference type="AlphaFoldDB" id="A0A3Q8XR84"/>
<dbReference type="InterPro" id="IPR036291">
    <property type="entry name" value="NAD(P)-bd_dom_sf"/>
</dbReference>
<dbReference type="RefSeq" id="WP_126011762.1">
    <property type="nucleotide sequence ID" value="NZ_CP032509.1"/>
</dbReference>
<organism evidence="4 5">
    <name type="scientific">Georhizobium profundi</name>
    <dbReference type="NCBI Taxonomy" id="2341112"/>
    <lineage>
        <taxon>Bacteria</taxon>
        <taxon>Pseudomonadati</taxon>
        <taxon>Pseudomonadota</taxon>
        <taxon>Alphaproteobacteria</taxon>
        <taxon>Hyphomicrobiales</taxon>
        <taxon>Rhizobiaceae</taxon>
        <taxon>Georhizobium</taxon>
    </lineage>
</organism>
<reference evidence="4 5" key="1">
    <citation type="submission" date="2018-09" db="EMBL/GenBank/DDBJ databases">
        <title>Marinorhizobium profundi gen. nov., sp. nov., isolated from a deep-sea sediment sample from the New Britain Trench and proposal of Marinorhizobiaceae fam. nov. in the order Rhizobiales of the class Alphaproteobacteria.</title>
        <authorList>
            <person name="Cao J."/>
        </authorList>
    </citation>
    <scope>NUCLEOTIDE SEQUENCE [LARGE SCALE GENOMIC DNA]</scope>
    <source>
        <strain evidence="4 5">WS11</strain>
    </source>
</reference>
<gene>
    <name evidence="4" type="ORF">D5400_19275</name>
</gene>
<protein>
    <submittedName>
        <fullName evidence="4">NAD-dependent epimerase/dehydratase family protein</fullName>
    </submittedName>
</protein>
<evidence type="ECO:0000313" key="5">
    <source>
        <dbReference type="Proteomes" id="UP000268192"/>
    </source>
</evidence>
<dbReference type="InterPro" id="IPR001509">
    <property type="entry name" value="Epimerase_deHydtase"/>
</dbReference>
<dbReference type="Gene3D" id="3.40.50.720">
    <property type="entry name" value="NAD(P)-binding Rossmann-like Domain"/>
    <property type="match status" value="1"/>
</dbReference>
<evidence type="ECO:0000256" key="2">
    <source>
        <dbReference type="ARBA" id="ARBA00007637"/>
    </source>
</evidence>
<feature type="domain" description="NAD-dependent epimerase/dehydratase" evidence="3">
    <location>
        <begin position="3"/>
        <end position="290"/>
    </location>
</feature>
<dbReference type="PANTHER" id="PTHR43000">
    <property type="entry name" value="DTDP-D-GLUCOSE 4,6-DEHYDRATASE-RELATED"/>
    <property type="match status" value="1"/>
</dbReference>
<dbReference type="SUPFAM" id="SSF51735">
    <property type="entry name" value="NAD(P)-binding Rossmann-fold domains"/>
    <property type="match status" value="1"/>
</dbReference>